<dbReference type="Proteomes" id="UP000499080">
    <property type="component" value="Unassembled WGS sequence"/>
</dbReference>
<evidence type="ECO:0000259" key="1">
    <source>
        <dbReference type="Pfam" id="PF17921"/>
    </source>
</evidence>
<comment type="caution">
    <text evidence="2">The sequence shown here is derived from an EMBL/GenBank/DDBJ whole genome shotgun (WGS) entry which is preliminary data.</text>
</comment>
<keyword evidence="3" id="KW-1185">Reference proteome</keyword>
<accession>A0A4Y2S903</accession>
<dbReference type="PANTHER" id="PTHR47266">
    <property type="entry name" value="ENDONUCLEASE-RELATED"/>
    <property type="match status" value="1"/>
</dbReference>
<proteinExistence type="predicted"/>
<protein>
    <recommendedName>
        <fullName evidence="1">Integrase zinc-binding domain-containing protein</fullName>
    </recommendedName>
</protein>
<dbReference type="Gene3D" id="3.30.420.10">
    <property type="entry name" value="Ribonuclease H-like superfamily/Ribonuclease H"/>
    <property type="match status" value="1"/>
</dbReference>
<dbReference type="InterPro" id="IPR052160">
    <property type="entry name" value="Gypsy_RT_Integrase-like"/>
</dbReference>
<feature type="domain" description="Integrase zinc-binding" evidence="1">
    <location>
        <begin position="24"/>
        <end position="80"/>
    </location>
</feature>
<dbReference type="Gene3D" id="1.10.340.70">
    <property type="match status" value="1"/>
</dbReference>
<dbReference type="InterPro" id="IPR041588">
    <property type="entry name" value="Integrase_H2C2"/>
</dbReference>
<evidence type="ECO:0000313" key="3">
    <source>
        <dbReference type="Proteomes" id="UP000499080"/>
    </source>
</evidence>
<dbReference type="GO" id="GO:0003676">
    <property type="term" value="F:nucleic acid binding"/>
    <property type="evidence" value="ECO:0007669"/>
    <property type="project" value="InterPro"/>
</dbReference>
<gene>
    <name evidence="2" type="ORF">AVEN_234630_1</name>
</gene>
<dbReference type="EMBL" id="BGPR01020455">
    <property type="protein sequence ID" value="GBN84704.1"/>
    <property type="molecule type" value="Genomic_DNA"/>
</dbReference>
<dbReference type="InterPro" id="IPR036397">
    <property type="entry name" value="RNaseH_sf"/>
</dbReference>
<dbReference type="AlphaFoldDB" id="A0A4Y2S903"/>
<organism evidence="2 3">
    <name type="scientific">Araneus ventricosus</name>
    <name type="common">Orbweaver spider</name>
    <name type="synonym">Epeira ventricosa</name>
    <dbReference type="NCBI Taxonomy" id="182803"/>
    <lineage>
        <taxon>Eukaryota</taxon>
        <taxon>Metazoa</taxon>
        <taxon>Ecdysozoa</taxon>
        <taxon>Arthropoda</taxon>
        <taxon>Chelicerata</taxon>
        <taxon>Arachnida</taxon>
        <taxon>Araneae</taxon>
        <taxon>Araneomorphae</taxon>
        <taxon>Entelegynae</taxon>
        <taxon>Araneoidea</taxon>
        <taxon>Araneidae</taxon>
        <taxon>Araneus</taxon>
    </lineage>
</organism>
<reference evidence="2 3" key="1">
    <citation type="journal article" date="2019" name="Sci. Rep.">
        <title>Orb-weaving spider Araneus ventricosus genome elucidates the spidroin gene catalogue.</title>
        <authorList>
            <person name="Kono N."/>
            <person name="Nakamura H."/>
            <person name="Ohtoshi R."/>
            <person name="Moran D.A.P."/>
            <person name="Shinohara A."/>
            <person name="Yoshida Y."/>
            <person name="Fujiwara M."/>
            <person name="Mori M."/>
            <person name="Tomita M."/>
            <person name="Arakawa K."/>
        </authorList>
    </citation>
    <scope>NUCLEOTIDE SEQUENCE [LARGE SCALE GENOMIC DNA]</scope>
</reference>
<dbReference type="FunFam" id="1.10.340.70:FF:000001">
    <property type="entry name" value="Retrovirus-related Pol polyprotein from transposon gypsy-like Protein"/>
    <property type="match status" value="1"/>
</dbReference>
<evidence type="ECO:0000313" key="2">
    <source>
        <dbReference type="EMBL" id="GBN84704.1"/>
    </source>
</evidence>
<dbReference type="OrthoDB" id="6537890at2759"/>
<sequence>MAGVLYSTWESDVGSSFRWQLILPRSRIPEVLRQTHESASEGHFGVMKTLCRTSERFYWDRLRTDVEKWCRECQACGARKGLKTRNKGLLQHYNAGALFERIALDILGLFPVTTKGNRYVLVLMDYFAKWTDAIPIPYQEDSTIAEELIRR</sequence>
<dbReference type="InterPro" id="IPR012337">
    <property type="entry name" value="RNaseH-like_sf"/>
</dbReference>
<dbReference type="Pfam" id="PF17921">
    <property type="entry name" value="Integrase_H2C2"/>
    <property type="match status" value="1"/>
</dbReference>
<name>A0A4Y2S903_ARAVE</name>
<dbReference type="SUPFAM" id="SSF53098">
    <property type="entry name" value="Ribonuclease H-like"/>
    <property type="match status" value="1"/>
</dbReference>